<feature type="region of interest" description="Disordered" evidence="1">
    <location>
        <begin position="87"/>
        <end position="171"/>
    </location>
</feature>
<dbReference type="Proteomes" id="UP000499080">
    <property type="component" value="Unassembled WGS sequence"/>
</dbReference>
<name>A0A4Y2QFJ6_ARAVE</name>
<feature type="compositionally biased region" description="Polar residues" evidence="1">
    <location>
        <begin position="222"/>
        <end position="240"/>
    </location>
</feature>
<dbReference type="EMBL" id="BGPR01013779">
    <property type="protein sequence ID" value="GBN62162.1"/>
    <property type="molecule type" value="Genomic_DNA"/>
</dbReference>
<accession>A0A4Y2QFJ6</accession>
<evidence type="ECO:0000313" key="3">
    <source>
        <dbReference type="Proteomes" id="UP000499080"/>
    </source>
</evidence>
<comment type="caution">
    <text evidence="2">The sequence shown here is derived from an EMBL/GenBank/DDBJ whole genome shotgun (WGS) entry which is preliminary data.</text>
</comment>
<evidence type="ECO:0000313" key="2">
    <source>
        <dbReference type="EMBL" id="GBN62162.1"/>
    </source>
</evidence>
<reference evidence="2 3" key="1">
    <citation type="journal article" date="2019" name="Sci. Rep.">
        <title>Orb-weaving spider Araneus ventricosus genome elucidates the spidroin gene catalogue.</title>
        <authorList>
            <person name="Kono N."/>
            <person name="Nakamura H."/>
            <person name="Ohtoshi R."/>
            <person name="Moran D.A.P."/>
            <person name="Shinohara A."/>
            <person name="Yoshida Y."/>
            <person name="Fujiwara M."/>
            <person name="Mori M."/>
            <person name="Tomita M."/>
            <person name="Arakawa K."/>
        </authorList>
    </citation>
    <scope>NUCLEOTIDE SEQUENCE [LARGE SCALE GENOMIC DNA]</scope>
</reference>
<gene>
    <name evidence="2" type="ORF">AVEN_61396_1</name>
</gene>
<organism evidence="2 3">
    <name type="scientific">Araneus ventricosus</name>
    <name type="common">Orbweaver spider</name>
    <name type="synonym">Epeira ventricosa</name>
    <dbReference type="NCBI Taxonomy" id="182803"/>
    <lineage>
        <taxon>Eukaryota</taxon>
        <taxon>Metazoa</taxon>
        <taxon>Ecdysozoa</taxon>
        <taxon>Arthropoda</taxon>
        <taxon>Chelicerata</taxon>
        <taxon>Arachnida</taxon>
        <taxon>Araneae</taxon>
        <taxon>Araneomorphae</taxon>
        <taxon>Entelegynae</taxon>
        <taxon>Araneoidea</taxon>
        <taxon>Araneidae</taxon>
        <taxon>Araneus</taxon>
    </lineage>
</organism>
<sequence length="240" mass="25894">MGPVKKPPFSGQSTQNFDAFFIIKRSTETDENFGNVSPFLVEKAITGSVGVVTSTKSSKIQSLNDNQIKHVTASTFLKSPSKVLLSAPTVTQHKSSKNKTDQNETYNANAVNLPSDSSRGNSSDSESDISVTSAPEASNPQKNKARSKSEKLYKLKQAKRGLSQKDLPAKLKKSAHKNSVALGLADRGIVHKDLPSIFVCVPQVPDLQLHPSEEDEDLQMNCDVSATSPRVPSSQTPTLS</sequence>
<keyword evidence="3" id="KW-1185">Reference proteome</keyword>
<feature type="compositionally biased region" description="Polar residues" evidence="1">
    <location>
        <begin position="103"/>
        <end position="114"/>
    </location>
</feature>
<proteinExistence type="predicted"/>
<dbReference type="AlphaFoldDB" id="A0A4Y2QFJ6"/>
<feature type="region of interest" description="Disordered" evidence="1">
    <location>
        <begin position="210"/>
        <end position="240"/>
    </location>
</feature>
<feature type="compositionally biased region" description="Low complexity" evidence="1">
    <location>
        <begin position="115"/>
        <end position="133"/>
    </location>
</feature>
<evidence type="ECO:0000256" key="1">
    <source>
        <dbReference type="SAM" id="MobiDB-lite"/>
    </source>
</evidence>
<protein>
    <submittedName>
        <fullName evidence="2">Uncharacterized protein</fullName>
    </submittedName>
</protein>